<keyword evidence="3" id="KW-1185">Reference proteome</keyword>
<accession>A0A0N0DSS6</accession>
<dbReference type="RefSeq" id="XP_015654880.1">
    <property type="nucleotide sequence ID" value="XM_015806516.1"/>
</dbReference>
<feature type="coiled-coil region" evidence="1">
    <location>
        <begin position="244"/>
        <end position="271"/>
    </location>
</feature>
<organism evidence="2 3">
    <name type="scientific">Leptomonas pyrrhocoris</name>
    <name type="common">Firebug parasite</name>
    <dbReference type="NCBI Taxonomy" id="157538"/>
    <lineage>
        <taxon>Eukaryota</taxon>
        <taxon>Discoba</taxon>
        <taxon>Euglenozoa</taxon>
        <taxon>Kinetoplastea</taxon>
        <taxon>Metakinetoplastina</taxon>
        <taxon>Trypanosomatida</taxon>
        <taxon>Trypanosomatidae</taxon>
        <taxon>Leishmaniinae</taxon>
        <taxon>Leptomonas</taxon>
    </lineage>
</organism>
<gene>
    <name evidence="2" type="ORF">ABB37_07764</name>
</gene>
<dbReference type="AlphaFoldDB" id="A0A0N0DSS6"/>
<dbReference type="RefSeq" id="XP_015654879.1">
    <property type="nucleotide sequence ID" value="XM_015806515.1"/>
</dbReference>
<evidence type="ECO:0000256" key="1">
    <source>
        <dbReference type="SAM" id="Coils"/>
    </source>
</evidence>
<dbReference type="GeneID" id="26908049"/>
<dbReference type="EMBL" id="LGTL01000020">
    <property type="protein sequence ID" value="KPA76441.1"/>
    <property type="molecule type" value="Genomic_DNA"/>
</dbReference>
<evidence type="ECO:0000313" key="3">
    <source>
        <dbReference type="Proteomes" id="UP000037923"/>
    </source>
</evidence>
<protein>
    <submittedName>
        <fullName evidence="2">Uncharacterized protein</fullName>
    </submittedName>
</protein>
<dbReference type="Proteomes" id="UP000037923">
    <property type="component" value="Unassembled WGS sequence"/>
</dbReference>
<proteinExistence type="predicted"/>
<dbReference type="OrthoDB" id="267637at2759"/>
<reference evidence="2 3" key="1">
    <citation type="submission" date="2015-07" db="EMBL/GenBank/DDBJ databases">
        <title>High-quality genome of monoxenous trypanosomatid Leptomonas pyrrhocoris.</title>
        <authorList>
            <person name="Flegontov P."/>
            <person name="Butenko A."/>
            <person name="Firsov S."/>
            <person name="Vlcek C."/>
            <person name="Logacheva M.D."/>
            <person name="Field M."/>
            <person name="Filatov D."/>
            <person name="Flegontova O."/>
            <person name="Gerasimov E."/>
            <person name="Jackson A.P."/>
            <person name="Kelly S."/>
            <person name="Opperdoes F."/>
            <person name="O'Reilly A."/>
            <person name="Votypka J."/>
            <person name="Yurchenko V."/>
            <person name="Lukes J."/>
        </authorList>
    </citation>
    <scope>NUCLEOTIDE SEQUENCE [LARGE SCALE GENOMIC DNA]</scope>
    <source>
        <strain evidence="2">H10</strain>
    </source>
</reference>
<evidence type="ECO:0000313" key="2">
    <source>
        <dbReference type="EMBL" id="KPA76441.1"/>
    </source>
</evidence>
<dbReference type="VEuPathDB" id="TriTrypDB:LpyrH10_20_0870"/>
<sequence>MKSFRAPAKAHARSPLPYGTVAHAHRQDVSLLSRMARNVGDAVAKLNLLRQRRYRGAAAPPLHHADGSSSEEAAVTSASSSAGSAAALQPGDILRDAPFFTAASEVAYFSTHPSLCAEVFGFVPGEVLEVVREGGGVVASQLLVVLGARGGKLYVLRHGESSARTLCTLAASSPSTPALLSASGMRGAMLRLHNAHLLHHPHRSLTPAEEEAVVAAAATRNVGGNPFRLEANDEQTPEFSKEQRANLTERVAQLRSELDALSSRAREEAQRVYTAEQRAFLQRAPDLYVAALPSSTDTATSTQSVAATSVYAAVARGDAAARAVVLLTPRIIAATETVGWTGEGDVRLHPSHTERGDVEGSLTASVVL</sequence>
<dbReference type="OMA" id="VEHYQLR"/>
<comment type="caution">
    <text evidence="2">The sequence shown here is derived from an EMBL/GenBank/DDBJ whole genome shotgun (WGS) entry which is preliminary data.</text>
</comment>
<keyword evidence="1" id="KW-0175">Coiled coil</keyword>
<dbReference type="EMBL" id="LGTL01000020">
    <property type="protein sequence ID" value="KPA76440.1"/>
    <property type="molecule type" value="Genomic_DNA"/>
</dbReference>
<name>A0A0N0DSS6_LEPPY</name>